<keyword evidence="3 7" id="KW-0812">Transmembrane</keyword>
<feature type="transmembrane region" description="Helical" evidence="8">
    <location>
        <begin position="314"/>
        <end position="337"/>
    </location>
</feature>
<evidence type="ECO:0000313" key="11">
    <source>
        <dbReference type="Proteomes" id="UP000005380"/>
    </source>
</evidence>
<dbReference type="GO" id="GO:0016491">
    <property type="term" value="F:oxidoreductase activity"/>
    <property type="evidence" value="ECO:0007669"/>
    <property type="project" value="UniProtKB-KW"/>
</dbReference>
<dbReference type="PANTHER" id="PTHR42682">
    <property type="entry name" value="HYDROGENASE-4 COMPONENT F"/>
    <property type="match status" value="1"/>
</dbReference>
<dbReference type="EMBL" id="CP007030">
    <property type="protein sequence ID" value="AHF00833.1"/>
    <property type="molecule type" value="Genomic_DNA"/>
</dbReference>
<dbReference type="OrthoDB" id="9768329at2"/>
<dbReference type="InterPro" id="IPR052175">
    <property type="entry name" value="ComplexI-like_HydComp"/>
</dbReference>
<feature type="domain" description="NADH:quinone oxidoreductase/Mrp antiporter transmembrane" evidence="9">
    <location>
        <begin position="121"/>
        <end position="371"/>
    </location>
</feature>
<feature type="transmembrane region" description="Helical" evidence="8">
    <location>
        <begin position="6"/>
        <end position="23"/>
    </location>
</feature>
<dbReference type="eggNOG" id="COG0651">
    <property type="taxonomic scope" value="Bacteria"/>
</dbReference>
<evidence type="ECO:0000256" key="4">
    <source>
        <dbReference type="ARBA" id="ARBA00022989"/>
    </source>
</evidence>
<evidence type="ECO:0000256" key="6">
    <source>
        <dbReference type="ARBA" id="ARBA00023136"/>
    </source>
</evidence>
<evidence type="ECO:0000256" key="8">
    <source>
        <dbReference type="SAM" id="Phobius"/>
    </source>
</evidence>
<feature type="transmembrane region" description="Helical" evidence="8">
    <location>
        <begin position="104"/>
        <end position="121"/>
    </location>
</feature>
<dbReference type="GO" id="GO:0005886">
    <property type="term" value="C:plasma membrane"/>
    <property type="evidence" value="ECO:0007669"/>
    <property type="project" value="UniProtKB-SubCell"/>
</dbReference>
<evidence type="ECO:0000256" key="2">
    <source>
        <dbReference type="ARBA" id="ARBA00022475"/>
    </source>
</evidence>
<dbReference type="AlphaFoldDB" id="W0DU89"/>
<dbReference type="STRING" id="717772.THIAE_02695"/>
<feature type="transmembrane region" description="Helical" evidence="8">
    <location>
        <begin position="440"/>
        <end position="462"/>
    </location>
</feature>
<feature type="transmembrane region" description="Helical" evidence="8">
    <location>
        <begin position="194"/>
        <end position="217"/>
    </location>
</feature>
<feature type="transmembrane region" description="Helical" evidence="8">
    <location>
        <begin position="349"/>
        <end position="373"/>
    </location>
</feature>
<feature type="transmembrane region" description="Helical" evidence="8">
    <location>
        <begin position="156"/>
        <end position="174"/>
    </location>
</feature>
<dbReference type="Proteomes" id="UP000005380">
    <property type="component" value="Chromosome"/>
</dbReference>
<reference evidence="10 11" key="1">
    <citation type="submission" date="2013-12" db="EMBL/GenBank/DDBJ databases">
        <authorList>
            <consortium name="DOE Joint Genome Institute"/>
            <person name="Kappler U."/>
            <person name="Huntemann M."/>
            <person name="Han J."/>
            <person name="Chen A."/>
            <person name="Kyrpides N."/>
            <person name="Mavromatis K."/>
            <person name="Markowitz V."/>
            <person name="Palaniappan K."/>
            <person name="Ivanova N."/>
            <person name="Schaumberg A."/>
            <person name="Pati A."/>
            <person name="Liolios K."/>
            <person name="Nordberg H.P."/>
            <person name="Cantor M.N."/>
            <person name="Hua S.X."/>
            <person name="Woyke T."/>
        </authorList>
    </citation>
    <scope>NUCLEOTIDE SEQUENCE [LARGE SCALE GENOMIC DNA]</scope>
    <source>
        <strain evidence="11">AL2</strain>
    </source>
</reference>
<evidence type="ECO:0000259" key="9">
    <source>
        <dbReference type="Pfam" id="PF00361"/>
    </source>
</evidence>
<feature type="transmembrane region" description="Helical" evidence="8">
    <location>
        <begin position="70"/>
        <end position="92"/>
    </location>
</feature>
<protein>
    <submittedName>
        <fullName evidence="10">NADH-ubiquinone oxidoreductase</fullName>
    </submittedName>
</protein>
<feature type="transmembrane region" description="Helical" evidence="8">
    <location>
        <begin position="30"/>
        <end position="50"/>
    </location>
</feature>
<keyword evidence="5" id="KW-0560">Oxidoreductase</keyword>
<sequence length="596" mass="66055">MNLMMALWLWPLLLTLTLLIPAAKKYTGTLITLALIPAMLLWLAQLSWLAPRIMPVDALYLPSFLLGFHLVWHELSFIWLSFNILVWALAAWHSHWVKVDNIRYPLFMTLSLSGSLGLVVAGDALSFYLFFSLMSLAAWGLVVHERTPVAERAASWYIMLAILGETLLLSGLLLRAAELGSTDLMLWLNTPSGAWGMMLIALGMGFKLGAPLLHVWLPLAHSAAPTPASAILSGVMIKAGILGLWLLLPSLAMPLTDNLFMAVAWLGGLAMLYGVVMGLTQTYPKTILAYSSISQMGWLVWGLSWVWQTPDPRVWVFWVALFAWHHALVKSALFIGFGWHKFATSMTQAYIVLAGLVVLALVLAGAPLTAGAWLKYGMKLSSEMEAVVATLPLWWLSIASGATLLLMIHFIRCLVSQNGFKAKPVSGELKSNVWHDDSAFSAWLALLLLIMLWPLLLLTGWFTQAVNLGNPAWQAFVPVSLVDGSMIQQAWLPLFMALLLALAWRFLINRQFELPAGDVLVFYAWSAKKLAHYLVSARGHILNVKYLLLTKKSAYLKAARLPAIMQTHKTMSWFGYLLAWLGLLVMVLLILTLAAS</sequence>
<dbReference type="KEGG" id="tao:THIAE_02695"/>
<keyword evidence="11" id="KW-1185">Reference proteome</keyword>
<dbReference type="HOGENOM" id="CLU_022930_0_0_6"/>
<feature type="transmembrane region" description="Helical" evidence="8">
    <location>
        <begin position="287"/>
        <end position="308"/>
    </location>
</feature>
<evidence type="ECO:0000256" key="3">
    <source>
        <dbReference type="ARBA" id="ARBA00022692"/>
    </source>
</evidence>
<keyword evidence="6 8" id="KW-0472">Membrane</keyword>
<feature type="transmembrane region" description="Helical" evidence="8">
    <location>
        <begin position="393"/>
        <end position="415"/>
    </location>
</feature>
<accession>W0DU89</accession>
<keyword evidence="2" id="KW-1003">Cell membrane</keyword>
<dbReference type="Pfam" id="PF00361">
    <property type="entry name" value="Proton_antipo_M"/>
    <property type="match status" value="1"/>
</dbReference>
<feature type="transmembrane region" description="Helical" evidence="8">
    <location>
        <begin position="127"/>
        <end position="144"/>
    </location>
</feature>
<evidence type="ECO:0000256" key="7">
    <source>
        <dbReference type="RuleBase" id="RU000320"/>
    </source>
</evidence>
<feature type="transmembrane region" description="Helical" evidence="8">
    <location>
        <begin position="573"/>
        <end position="595"/>
    </location>
</feature>
<feature type="transmembrane region" description="Helical" evidence="8">
    <location>
        <begin position="229"/>
        <end position="248"/>
    </location>
</feature>
<dbReference type="InParanoid" id="W0DU89"/>
<feature type="transmembrane region" description="Helical" evidence="8">
    <location>
        <begin position="490"/>
        <end position="508"/>
    </location>
</feature>
<evidence type="ECO:0000256" key="5">
    <source>
        <dbReference type="ARBA" id="ARBA00023002"/>
    </source>
</evidence>
<dbReference type="PANTHER" id="PTHR42682:SF4">
    <property type="entry name" value="NADH-UBIQUINONE_PLASTOQUINONE"/>
    <property type="match status" value="1"/>
</dbReference>
<comment type="subcellular location">
    <subcellularLocation>
        <location evidence="1">Cell membrane</location>
        <topology evidence="1">Multi-pass membrane protein</topology>
    </subcellularLocation>
    <subcellularLocation>
        <location evidence="7">Membrane</location>
        <topology evidence="7">Multi-pass membrane protein</topology>
    </subcellularLocation>
</comment>
<evidence type="ECO:0000256" key="1">
    <source>
        <dbReference type="ARBA" id="ARBA00004651"/>
    </source>
</evidence>
<organism evidence="10 11">
    <name type="scientific">Thiomicrospira aerophila AL3</name>
    <dbReference type="NCBI Taxonomy" id="717772"/>
    <lineage>
        <taxon>Bacteria</taxon>
        <taxon>Pseudomonadati</taxon>
        <taxon>Pseudomonadota</taxon>
        <taxon>Gammaproteobacteria</taxon>
        <taxon>Thiotrichales</taxon>
        <taxon>Piscirickettsiaceae</taxon>
        <taxon>Thiomicrospira</taxon>
    </lineage>
</organism>
<proteinExistence type="predicted"/>
<evidence type="ECO:0000313" key="10">
    <source>
        <dbReference type="EMBL" id="AHF00833.1"/>
    </source>
</evidence>
<feature type="transmembrane region" description="Helical" evidence="8">
    <location>
        <begin position="260"/>
        <end position="280"/>
    </location>
</feature>
<dbReference type="InterPro" id="IPR001750">
    <property type="entry name" value="ND/Mrp_TM"/>
</dbReference>
<gene>
    <name evidence="10" type="ORF">THIAE_02695</name>
</gene>
<name>W0DU89_9GAMM</name>
<keyword evidence="4 8" id="KW-1133">Transmembrane helix</keyword>
<keyword evidence="10" id="KW-0830">Ubiquinone</keyword>
<dbReference type="RefSeq" id="WP_006459960.1">
    <property type="nucleotide sequence ID" value="NZ_CP007030.1"/>
</dbReference>